<evidence type="ECO:0008006" key="3">
    <source>
        <dbReference type="Google" id="ProtNLM"/>
    </source>
</evidence>
<proteinExistence type="predicted"/>
<organism evidence="1 2">
    <name type="scientific">Candidatus Woesebacteria bacterium GW2011_GWB1_39_10</name>
    <dbReference type="NCBI Taxonomy" id="1618572"/>
    <lineage>
        <taxon>Bacteria</taxon>
        <taxon>Candidatus Woeseibacteriota</taxon>
    </lineage>
</organism>
<name>A0A0G0LNV6_9BACT</name>
<comment type="caution">
    <text evidence="1">The sequence shown here is derived from an EMBL/GenBank/DDBJ whole genome shotgun (WGS) entry which is preliminary data.</text>
</comment>
<dbReference type="STRING" id="1618572.UT17_C0001G0141"/>
<dbReference type="EMBL" id="LBVU01000001">
    <property type="protein sequence ID" value="KKQ92762.1"/>
    <property type="molecule type" value="Genomic_DNA"/>
</dbReference>
<dbReference type="Proteomes" id="UP000034774">
    <property type="component" value="Unassembled WGS sequence"/>
</dbReference>
<reference evidence="1 2" key="1">
    <citation type="journal article" date="2015" name="Nature">
        <title>rRNA introns, odd ribosomes, and small enigmatic genomes across a large radiation of phyla.</title>
        <authorList>
            <person name="Brown C.T."/>
            <person name="Hug L.A."/>
            <person name="Thomas B.C."/>
            <person name="Sharon I."/>
            <person name="Castelle C.J."/>
            <person name="Singh A."/>
            <person name="Wilkins M.J."/>
            <person name="Williams K.H."/>
            <person name="Banfield J.F."/>
        </authorList>
    </citation>
    <scope>NUCLEOTIDE SEQUENCE [LARGE SCALE GENOMIC DNA]</scope>
</reference>
<sequence>MRKYDYLEVWGGSEPDRPLVVSEVGGEPVTGKWGYFLEQKGKEGWELVSCSVFPNDTFGILGWLRFYAVFKRTLSESNRHNV</sequence>
<accession>A0A0G0LNV6</accession>
<dbReference type="AlphaFoldDB" id="A0A0G0LNV6"/>
<evidence type="ECO:0000313" key="2">
    <source>
        <dbReference type="Proteomes" id="UP000034774"/>
    </source>
</evidence>
<gene>
    <name evidence="1" type="ORF">UT17_C0001G0141</name>
</gene>
<evidence type="ECO:0000313" key="1">
    <source>
        <dbReference type="EMBL" id="KKQ92762.1"/>
    </source>
</evidence>
<protein>
    <recommendedName>
        <fullName evidence="3">DUF4177 domain-containing protein</fullName>
    </recommendedName>
</protein>